<feature type="signal peptide" evidence="1">
    <location>
        <begin position="1"/>
        <end position="26"/>
    </location>
</feature>
<evidence type="ECO:0000313" key="3">
    <source>
        <dbReference type="Proteomes" id="UP001149821"/>
    </source>
</evidence>
<protein>
    <submittedName>
        <fullName evidence="2">Type VI secretion system-associated protein TagO</fullName>
    </submittedName>
</protein>
<sequence length="225" mass="24590">MHRFRSNAMWKLAGVLALFQTSPALSNAVADNQVSAAETCTLIPSRLERLACFDKVFDTPVSHELALSTAPRKPALWVKAAESEKRRQPLQTGFIVNVSDEMESMPGAWVTSPAVVETDQAPAILMFGCIDDISRVELVLPNMVNSGRVPITTYAKNKDTRAWMSDDSGYVLSAGRGMPAIVLMKSMLSQSSVSLRSNSAIVGDVRFDISNINEAVKPLRKMCGW</sequence>
<comment type="caution">
    <text evidence="2">The sequence shown here is derived from an EMBL/GenBank/DDBJ whole genome shotgun (WGS) entry which is preliminary data.</text>
</comment>
<evidence type="ECO:0000256" key="1">
    <source>
        <dbReference type="SAM" id="SignalP"/>
    </source>
</evidence>
<dbReference type="InterPro" id="IPR017738">
    <property type="entry name" value="T6SS-assoc_VCA0118"/>
</dbReference>
<dbReference type="NCBIfam" id="TIGR03360">
    <property type="entry name" value="VI_minor_1"/>
    <property type="match status" value="1"/>
</dbReference>
<dbReference type="RefSeq" id="WP_274140582.1">
    <property type="nucleotide sequence ID" value="NZ_JAJUBB010000002.1"/>
</dbReference>
<organism evidence="2 3">
    <name type="scientific">Enterovibrio qingdaonensis</name>
    <dbReference type="NCBI Taxonomy" id="2899818"/>
    <lineage>
        <taxon>Bacteria</taxon>
        <taxon>Pseudomonadati</taxon>
        <taxon>Pseudomonadota</taxon>
        <taxon>Gammaproteobacteria</taxon>
        <taxon>Vibrionales</taxon>
        <taxon>Vibrionaceae</taxon>
        <taxon>Enterovibrio</taxon>
    </lineage>
</organism>
<reference evidence="2" key="1">
    <citation type="submission" date="2021-12" db="EMBL/GenBank/DDBJ databases">
        <title>Enterovibrio ZSDZ35 sp. nov. and Enterovibrio ZSDZ42 sp. nov., isolated from coastal seawater in Qingdao.</title>
        <authorList>
            <person name="Zhang P."/>
        </authorList>
    </citation>
    <scope>NUCLEOTIDE SEQUENCE</scope>
    <source>
        <strain evidence="2">ZSDZ35</strain>
    </source>
</reference>
<gene>
    <name evidence="2" type="primary">tagO</name>
    <name evidence="2" type="ORF">LRP49_04780</name>
</gene>
<accession>A0ABT5QJP7</accession>
<keyword evidence="3" id="KW-1185">Reference proteome</keyword>
<evidence type="ECO:0000313" key="2">
    <source>
        <dbReference type="EMBL" id="MDD1780511.1"/>
    </source>
</evidence>
<proteinExistence type="predicted"/>
<feature type="chain" id="PRO_5045722220" evidence="1">
    <location>
        <begin position="27"/>
        <end position="225"/>
    </location>
</feature>
<keyword evidence="1" id="KW-0732">Signal</keyword>
<name>A0ABT5QJP7_9GAMM</name>
<dbReference type="EMBL" id="JAJUBB010000002">
    <property type="protein sequence ID" value="MDD1780511.1"/>
    <property type="molecule type" value="Genomic_DNA"/>
</dbReference>
<dbReference type="Pfam" id="PF11319">
    <property type="entry name" value="VasI"/>
    <property type="match status" value="1"/>
</dbReference>
<dbReference type="Proteomes" id="UP001149821">
    <property type="component" value="Unassembled WGS sequence"/>
</dbReference>